<feature type="domain" description="Prephenate/arogenate dehydrogenase" evidence="2">
    <location>
        <begin position="3"/>
        <end position="292"/>
    </location>
</feature>
<dbReference type="EMBL" id="BSNI01000002">
    <property type="protein sequence ID" value="GLQ16600.1"/>
    <property type="molecule type" value="Genomic_DNA"/>
</dbReference>
<dbReference type="InterPro" id="IPR050812">
    <property type="entry name" value="Preph/Arog_dehydrog"/>
</dbReference>
<dbReference type="PANTHER" id="PTHR21363:SF0">
    <property type="entry name" value="PREPHENATE DEHYDROGENASE [NADP(+)]"/>
    <property type="match status" value="1"/>
</dbReference>
<dbReference type="Pfam" id="PF20463">
    <property type="entry name" value="PDH_C"/>
    <property type="match status" value="1"/>
</dbReference>
<name>A0ABQ5UP63_9HYPH</name>
<reference evidence="3" key="1">
    <citation type="journal article" date="2014" name="Int. J. Syst. Evol. Microbiol.">
        <title>Complete genome of a new Firmicutes species belonging to the dominant human colonic microbiota ('Ruminococcus bicirculans') reveals two chromosomes and a selective capacity to utilize plant glucans.</title>
        <authorList>
            <consortium name="NISC Comparative Sequencing Program"/>
            <person name="Wegmann U."/>
            <person name="Louis P."/>
            <person name="Goesmann A."/>
            <person name="Henrissat B."/>
            <person name="Duncan S.H."/>
            <person name="Flint H.J."/>
        </authorList>
    </citation>
    <scope>NUCLEOTIDE SEQUENCE</scope>
    <source>
        <strain evidence="3">NBRC 107169</strain>
    </source>
</reference>
<dbReference type="Gene3D" id="3.40.50.720">
    <property type="entry name" value="NAD(P)-binding Rossmann-like Domain"/>
    <property type="match status" value="1"/>
</dbReference>
<dbReference type="Gene3D" id="1.10.3660.10">
    <property type="entry name" value="6-phosphogluconate dehydrogenase C-terminal like domain"/>
    <property type="match status" value="1"/>
</dbReference>
<dbReference type="SUPFAM" id="SSF51735">
    <property type="entry name" value="NAD(P)-binding Rossmann-fold domains"/>
    <property type="match status" value="1"/>
</dbReference>
<dbReference type="InterPro" id="IPR046826">
    <property type="entry name" value="PDH_N"/>
</dbReference>
<keyword evidence="1" id="KW-0560">Oxidoreductase</keyword>
<evidence type="ECO:0000313" key="4">
    <source>
        <dbReference type="Proteomes" id="UP001161405"/>
    </source>
</evidence>
<evidence type="ECO:0000313" key="3">
    <source>
        <dbReference type="EMBL" id="GLQ16600.1"/>
    </source>
</evidence>
<gene>
    <name evidence="3" type="ORF">GCM10007879_08490</name>
</gene>
<protein>
    <submittedName>
        <fullName evidence="3">Prephenate dehydrogenase</fullName>
    </submittedName>
</protein>
<keyword evidence="4" id="KW-1185">Reference proteome</keyword>
<dbReference type="Proteomes" id="UP001161405">
    <property type="component" value="Unassembled WGS sequence"/>
</dbReference>
<sequence>MFEKVALIGIGLIGSSIARAIKEKNLADHIAISTRSQKTLDRAKELGLGDSYNIDPTEVVRDADLVIICAPVGAYEAIGKQIAPHLKTGAILSDVGSVKEHVVKALEPHVPDGVHFIPGHPIAGTENSGPEAGFASLFDGKWCILTPIEGTDQDALHRLRDLWVAFGSDVEILDAKHHDMVLAITSHVPHLIAYNIVGTADHLESVTKSEVIKFSAGGFRDFTRIAASDPEMWRDVFLTNREAVMEMLGRFSEDLSMLQRAVRFGDGEMLEELFTRTRNIRRSIIDAGQETDVPDFGRHVSAVEDESGA</sequence>
<dbReference type="InterPro" id="IPR003099">
    <property type="entry name" value="Prephen_DH"/>
</dbReference>
<dbReference type="SUPFAM" id="SSF48179">
    <property type="entry name" value="6-phosphogluconate dehydrogenase C-terminal domain-like"/>
    <property type="match status" value="1"/>
</dbReference>
<dbReference type="InterPro" id="IPR008927">
    <property type="entry name" value="6-PGluconate_DH-like_C_sf"/>
</dbReference>
<comment type="caution">
    <text evidence="3">The sequence shown here is derived from an EMBL/GenBank/DDBJ whole genome shotgun (WGS) entry which is preliminary data.</text>
</comment>
<dbReference type="NCBIfam" id="NF005694">
    <property type="entry name" value="PRK07502.1"/>
    <property type="match status" value="1"/>
</dbReference>
<dbReference type="Pfam" id="PF02153">
    <property type="entry name" value="PDH_N"/>
    <property type="match status" value="1"/>
</dbReference>
<evidence type="ECO:0000256" key="1">
    <source>
        <dbReference type="ARBA" id="ARBA00023002"/>
    </source>
</evidence>
<dbReference type="PROSITE" id="PS51176">
    <property type="entry name" value="PDH_ADH"/>
    <property type="match status" value="1"/>
</dbReference>
<dbReference type="PANTHER" id="PTHR21363">
    <property type="entry name" value="PREPHENATE DEHYDROGENASE"/>
    <property type="match status" value="1"/>
</dbReference>
<dbReference type="InterPro" id="IPR046825">
    <property type="entry name" value="PDH_C"/>
</dbReference>
<accession>A0ABQ5UP63</accession>
<dbReference type="RefSeq" id="WP_284362268.1">
    <property type="nucleotide sequence ID" value="NZ_BSNI01000002.1"/>
</dbReference>
<reference evidence="3" key="2">
    <citation type="submission" date="2023-01" db="EMBL/GenBank/DDBJ databases">
        <title>Draft genome sequence of Maritalea porphyrae strain NBRC 107169.</title>
        <authorList>
            <person name="Sun Q."/>
            <person name="Mori K."/>
        </authorList>
    </citation>
    <scope>NUCLEOTIDE SEQUENCE</scope>
    <source>
        <strain evidence="3">NBRC 107169</strain>
    </source>
</reference>
<organism evidence="3 4">
    <name type="scientific">Maritalea porphyrae</name>
    <dbReference type="NCBI Taxonomy" id="880732"/>
    <lineage>
        <taxon>Bacteria</taxon>
        <taxon>Pseudomonadati</taxon>
        <taxon>Pseudomonadota</taxon>
        <taxon>Alphaproteobacteria</taxon>
        <taxon>Hyphomicrobiales</taxon>
        <taxon>Devosiaceae</taxon>
        <taxon>Maritalea</taxon>
    </lineage>
</organism>
<evidence type="ECO:0000259" key="2">
    <source>
        <dbReference type="PROSITE" id="PS51176"/>
    </source>
</evidence>
<proteinExistence type="predicted"/>
<dbReference type="InterPro" id="IPR036291">
    <property type="entry name" value="NAD(P)-bd_dom_sf"/>
</dbReference>